<name>A0A815PDG6_ADIRI</name>
<dbReference type="Proteomes" id="UP000663828">
    <property type="component" value="Unassembled WGS sequence"/>
</dbReference>
<evidence type="ECO:0000313" key="4">
    <source>
        <dbReference type="Proteomes" id="UP000663852"/>
    </source>
</evidence>
<dbReference type="EMBL" id="CAJNOR010002227">
    <property type="protein sequence ID" value="CAF1265365.1"/>
    <property type="molecule type" value="Genomic_DNA"/>
</dbReference>
<protein>
    <submittedName>
        <fullName evidence="2">Uncharacterized protein</fullName>
    </submittedName>
</protein>
<proteinExistence type="predicted"/>
<evidence type="ECO:0000313" key="3">
    <source>
        <dbReference type="Proteomes" id="UP000663828"/>
    </source>
</evidence>
<comment type="caution">
    <text evidence="2">The sequence shown here is derived from an EMBL/GenBank/DDBJ whole genome shotgun (WGS) entry which is preliminary data.</text>
</comment>
<evidence type="ECO:0000313" key="2">
    <source>
        <dbReference type="EMBL" id="CAF1447427.1"/>
    </source>
</evidence>
<accession>A0A815PDG6</accession>
<dbReference type="AlphaFoldDB" id="A0A815PDG6"/>
<gene>
    <name evidence="2" type="ORF">EDS130_LOCUS39301</name>
    <name evidence="1" type="ORF">XAT740_LOCUS27003</name>
</gene>
<organism evidence="2 4">
    <name type="scientific">Adineta ricciae</name>
    <name type="common">Rotifer</name>
    <dbReference type="NCBI Taxonomy" id="249248"/>
    <lineage>
        <taxon>Eukaryota</taxon>
        <taxon>Metazoa</taxon>
        <taxon>Spiralia</taxon>
        <taxon>Gnathifera</taxon>
        <taxon>Rotifera</taxon>
        <taxon>Eurotatoria</taxon>
        <taxon>Bdelloidea</taxon>
        <taxon>Adinetida</taxon>
        <taxon>Adinetidae</taxon>
        <taxon>Adineta</taxon>
    </lineage>
</organism>
<dbReference type="OrthoDB" id="10381942at2759"/>
<keyword evidence="3" id="KW-1185">Reference proteome</keyword>
<dbReference type="EMBL" id="CAJNOJ010000435">
    <property type="protein sequence ID" value="CAF1447427.1"/>
    <property type="molecule type" value="Genomic_DNA"/>
</dbReference>
<dbReference type="Proteomes" id="UP000663852">
    <property type="component" value="Unassembled WGS sequence"/>
</dbReference>
<sequence>MKNIQLHEPVFLEYALQYKFLLNTIYYHYRIKAKFHIVFIEFDHDYYLIYLQRNYRPSQIIRSRIIRNKRCFHIRELFNSIVVNYPPLRRAKFYHKACRDRIELQCFYDSTTFMCLCDSERKANCFNYDFSIIRNCSGYNDCLNDADCFLDSPTCATSSVCQYVILGYHIRPTISLFRQTIALHQLHLL</sequence>
<reference evidence="2" key="1">
    <citation type="submission" date="2021-02" db="EMBL/GenBank/DDBJ databases">
        <authorList>
            <person name="Nowell W R."/>
        </authorList>
    </citation>
    <scope>NUCLEOTIDE SEQUENCE</scope>
</reference>
<evidence type="ECO:0000313" key="1">
    <source>
        <dbReference type="EMBL" id="CAF1265365.1"/>
    </source>
</evidence>